<dbReference type="SMART" id="SM00054">
    <property type="entry name" value="EFh"/>
    <property type="match status" value="4"/>
</dbReference>
<accession>A0ABN7SVQ5</accession>
<evidence type="ECO:0000313" key="7">
    <source>
        <dbReference type="EMBL" id="CAG5105207.1"/>
    </source>
</evidence>
<organism evidence="7 8">
    <name type="scientific">Oikopleura dioica</name>
    <name type="common">Tunicate</name>
    <dbReference type="NCBI Taxonomy" id="34765"/>
    <lineage>
        <taxon>Eukaryota</taxon>
        <taxon>Metazoa</taxon>
        <taxon>Chordata</taxon>
        <taxon>Tunicata</taxon>
        <taxon>Appendicularia</taxon>
        <taxon>Copelata</taxon>
        <taxon>Oikopleuridae</taxon>
        <taxon>Oikopleura</taxon>
    </lineage>
</organism>
<sequence>MSRQRSRSKSNCDLRQWFDKVDRSETGRLNAVELQEALMNNDYTKFDMHVIIAMIDMFDDDKTKEINFEEFQKIWAFLGNWREVFNQFDVDNGGAIDAEELTAAIRQLGYNLSRQFINVLMRKFDFSGDGFLQFDGFVMVLIKIRQLTAAFQPFDKMQNGTAHFTYEEFLTVVLQNT</sequence>
<comment type="subcellular location">
    <subcellularLocation>
        <location evidence="1">Cytoplasm</location>
    </subcellularLocation>
</comment>
<dbReference type="InterPro" id="IPR018247">
    <property type="entry name" value="EF_Hand_1_Ca_BS"/>
</dbReference>
<dbReference type="PROSITE" id="PS50222">
    <property type="entry name" value="EF_HAND_2"/>
    <property type="match status" value="1"/>
</dbReference>
<keyword evidence="2" id="KW-0963">Cytoplasm</keyword>
<dbReference type="InterPro" id="IPR051426">
    <property type="entry name" value="Peflin/Sorcin_CaBP"/>
</dbReference>
<dbReference type="PANTHER" id="PTHR46212">
    <property type="entry name" value="PEFLIN"/>
    <property type="match status" value="1"/>
</dbReference>
<dbReference type="PROSITE" id="PS00018">
    <property type="entry name" value="EF_HAND_1"/>
    <property type="match status" value="2"/>
</dbReference>
<dbReference type="InterPro" id="IPR002048">
    <property type="entry name" value="EF_hand_dom"/>
</dbReference>
<evidence type="ECO:0000256" key="5">
    <source>
        <dbReference type="ARBA" id="ARBA00022837"/>
    </source>
</evidence>
<dbReference type="Proteomes" id="UP001158576">
    <property type="component" value="Chromosome 1"/>
</dbReference>
<evidence type="ECO:0000259" key="6">
    <source>
        <dbReference type="PROSITE" id="PS50222"/>
    </source>
</evidence>
<evidence type="ECO:0000313" key="8">
    <source>
        <dbReference type="Proteomes" id="UP001158576"/>
    </source>
</evidence>
<reference evidence="7 8" key="1">
    <citation type="submission" date="2021-04" db="EMBL/GenBank/DDBJ databases">
        <authorList>
            <person name="Bliznina A."/>
        </authorList>
    </citation>
    <scope>NUCLEOTIDE SEQUENCE [LARGE SCALE GENOMIC DNA]</scope>
</reference>
<gene>
    <name evidence="7" type="ORF">OKIOD_LOCUS10688</name>
</gene>
<keyword evidence="4" id="KW-0677">Repeat</keyword>
<keyword evidence="3" id="KW-0479">Metal-binding</keyword>
<feature type="domain" description="EF-hand" evidence="6">
    <location>
        <begin position="76"/>
        <end position="111"/>
    </location>
</feature>
<name>A0ABN7SVQ5_OIKDI</name>
<dbReference type="InterPro" id="IPR011992">
    <property type="entry name" value="EF-hand-dom_pair"/>
</dbReference>
<evidence type="ECO:0000256" key="3">
    <source>
        <dbReference type="ARBA" id="ARBA00022723"/>
    </source>
</evidence>
<keyword evidence="5" id="KW-0106">Calcium</keyword>
<evidence type="ECO:0000256" key="1">
    <source>
        <dbReference type="ARBA" id="ARBA00004496"/>
    </source>
</evidence>
<evidence type="ECO:0000256" key="4">
    <source>
        <dbReference type="ARBA" id="ARBA00022737"/>
    </source>
</evidence>
<dbReference type="EMBL" id="OU015566">
    <property type="protein sequence ID" value="CAG5105207.1"/>
    <property type="molecule type" value="Genomic_DNA"/>
</dbReference>
<proteinExistence type="predicted"/>
<dbReference type="PANTHER" id="PTHR46212:SF3">
    <property type="entry name" value="GH27120P"/>
    <property type="match status" value="1"/>
</dbReference>
<dbReference type="SUPFAM" id="SSF47473">
    <property type="entry name" value="EF-hand"/>
    <property type="match status" value="1"/>
</dbReference>
<dbReference type="Gene3D" id="1.10.238.10">
    <property type="entry name" value="EF-hand"/>
    <property type="match status" value="1"/>
</dbReference>
<protein>
    <submittedName>
        <fullName evidence="7">Oidioi.mRNA.OKI2018_I69.chr1.g1923.t1.cds</fullName>
    </submittedName>
</protein>
<evidence type="ECO:0000256" key="2">
    <source>
        <dbReference type="ARBA" id="ARBA00022490"/>
    </source>
</evidence>
<dbReference type="Pfam" id="PF13499">
    <property type="entry name" value="EF-hand_7"/>
    <property type="match status" value="2"/>
</dbReference>
<dbReference type="CDD" id="cd16180">
    <property type="entry name" value="EFh_PEF_Group_I"/>
    <property type="match status" value="1"/>
</dbReference>
<keyword evidence="8" id="KW-1185">Reference proteome</keyword>